<dbReference type="AlphaFoldDB" id="A0AAW2LCS9"/>
<protein>
    <submittedName>
        <fullName evidence="2">Auxin-responsive protein SAUR32</fullName>
    </submittedName>
</protein>
<gene>
    <name evidence="2" type="ORF">Sradi_5499200</name>
</gene>
<reference evidence="2" key="1">
    <citation type="submission" date="2020-06" db="EMBL/GenBank/DDBJ databases">
        <authorList>
            <person name="Li T."/>
            <person name="Hu X."/>
            <person name="Zhang T."/>
            <person name="Song X."/>
            <person name="Zhang H."/>
            <person name="Dai N."/>
            <person name="Sheng W."/>
            <person name="Hou X."/>
            <person name="Wei L."/>
        </authorList>
    </citation>
    <scope>NUCLEOTIDE SEQUENCE</scope>
    <source>
        <strain evidence="2">G02</strain>
        <tissue evidence="2">Leaf</tissue>
    </source>
</reference>
<sequence length="124" mass="14396">MPTEETSRGLIALKLLIRRLQNHLQLSRMLDTIRNVEYEHLKEAEETVPDDVQEGHFAVLAVENEEEKPMRFVVELGVLNNPAFLRLLKLAEEEYGFQQKGVLTIPCRPNELQRILQYKIRVGS</sequence>
<dbReference type="EMBL" id="JACGWJ010000025">
    <property type="protein sequence ID" value="KAL0316210.1"/>
    <property type="molecule type" value="Genomic_DNA"/>
</dbReference>
<proteinExistence type="inferred from homology"/>
<dbReference type="InterPro" id="IPR003676">
    <property type="entry name" value="SAUR_fam"/>
</dbReference>
<dbReference type="Pfam" id="PF02519">
    <property type="entry name" value="Auxin_inducible"/>
    <property type="match status" value="1"/>
</dbReference>
<dbReference type="GO" id="GO:0009733">
    <property type="term" value="P:response to auxin"/>
    <property type="evidence" value="ECO:0007669"/>
    <property type="project" value="InterPro"/>
</dbReference>
<evidence type="ECO:0000313" key="2">
    <source>
        <dbReference type="EMBL" id="KAL0316210.1"/>
    </source>
</evidence>
<comment type="caution">
    <text evidence="2">The sequence shown here is derived from an EMBL/GenBank/DDBJ whole genome shotgun (WGS) entry which is preliminary data.</text>
</comment>
<dbReference type="PANTHER" id="PTHR31374">
    <property type="entry name" value="AUXIN-INDUCED PROTEIN-LIKE-RELATED"/>
    <property type="match status" value="1"/>
</dbReference>
<name>A0AAW2LCS9_SESRA</name>
<dbReference type="PANTHER" id="PTHR31374:SF19">
    <property type="entry name" value="F8A24.8 PROTEIN"/>
    <property type="match status" value="1"/>
</dbReference>
<comment type="similarity">
    <text evidence="1">Belongs to the ARG7 family.</text>
</comment>
<evidence type="ECO:0000256" key="1">
    <source>
        <dbReference type="ARBA" id="ARBA00006974"/>
    </source>
</evidence>
<reference evidence="2" key="2">
    <citation type="journal article" date="2024" name="Plant">
        <title>Genomic evolution and insights into agronomic trait innovations of Sesamum species.</title>
        <authorList>
            <person name="Miao H."/>
            <person name="Wang L."/>
            <person name="Qu L."/>
            <person name="Liu H."/>
            <person name="Sun Y."/>
            <person name="Le M."/>
            <person name="Wang Q."/>
            <person name="Wei S."/>
            <person name="Zheng Y."/>
            <person name="Lin W."/>
            <person name="Duan Y."/>
            <person name="Cao H."/>
            <person name="Xiong S."/>
            <person name="Wang X."/>
            <person name="Wei L."/>
            <person name="Li C."/>
            <person name="Ma Q."/>
            <person name="Ju M."/>
            <person name="Zhao R."/>
            <person name="Li G."/>
            <person name="Mu C."/>
            <person name="Tian Q."/>
            <person name="Mei H."/>
            <person name="Zhang T."/>
            <person name="Gao T."/>
            <person name="Zhang H."/>
        </authorList>
    </citation>
    <scope>NUCLEOTIDE SEQUENCE</scope>
    <source>
        <strain evidence="2">G02</strain>
    </source>
</reference>
<accession>A0AAW2LCS9</accession>
<organism evidence="2">
    <name type="scientific">Sesamum radiatum</name>
    <name type="common">Black benniseed</name>
    <dbReference type="NCBI Taxonomy" id="300843"/>
    <lineage>
        <taxon>Eukaryota</taxon>
        <taxon>Viridiplantae</taxon>
        <taxon>Streptophyta</taxon>
        <taxon>Embryophyta</taxon>
        <taxon>Tracheophyta</taxon>
        <taxon>Spermatophyta</taxon>
        <taxon>Magnoliopsida</taxon>
        <taxon>eudicotyledons</taxon>
        <taxon>Gunneridae</taxon>
        <taxon>Pentapetalae</taxon>
        <taxon>asterids</taxon>
        <taxon>lamiids</taxon>
        <taxon>Lamiales</taxon>
        <taxon>Pedaliaceae</taxon>
        <taxon>Sesamum</taxon>
    </lineage>
</organism>